<evidence type="ECO:0000313" key="2">
    <source>
        <dbReference type="RefSeq" id="XP_014664371.1"/>
    </source>
</evidence>
<gene>
    <name evidence="2" type="primary">LOC106806804</name>
</gene>
<dbReference type="GeneID" id="106806804"/>
<evidence type="ECO:0000313" key="1">
    <source>
        <dbReference type="Proteomes" id="UP000695022"/>
    </source>
</evidence>
<accession>A0ABM1DWQ0</accession>
<dbReference type="Proteomes" id="UP000695022">
    <property type="component" value="Unplaced"/>
</dbReference>
<keyword evidence="1" id="KW-1185">Reference proteome</keyword>
<protein>
    <submittedName>
        <fullName evidence="2">Uncharacterized protein LOC106806804</fullName>
    </submittedName>
</protein>
<proteinExistence type="predicted"/>
<organism evidence="1 2">
    <name type="scientific">Priapulus caudatus</name>
    <name type="common">Priapulid worm</name>
    <dbReference type="NCBI Taxonomy" id="37621"/>
    <lineage>
        <taxon>Eukaryota</taxon>
        <taxon>Metazoa</taxon>
        <taxon>Ecdysozoa</taxon>
        <taxon>Scalidophora</taxon>
        <taxon>Priapulida</taxon>
        <taxon>Priapulimorpha</taxon>
        <taxon>Priapulimorphida</taxon>
        <taxon>Priapulidae</taxon>
        <taxon>Priapulus</taxon>
    </lineage>
</organism>
<sequence>MVDEASIEEIFEDIDMNDDFKLDVDEDSKSELKQETPHQSKLSLETLAAGQEIIMRQLNGMQSTLNLLANRFLGMPAADEQVVTSLPLGQPAKEEDKFIRATPEIGAAKVVSKDAEARADDD</sequence>
<reference evidence="2" key="1">
    <citation type="submission" date="2025-08" db="UniProtKB">
        <authorList>
            <consortium name="RefSeq"/>
        </authorList>
    </citation>
    <scope>IDENTIFICATION</scope>
</reference>
<dbReference type="RefSeq" id="XP_014664371.1">
    <property type="nucleotide sequence ID" value="XM_014808885.1"/>
</dbReference>
<name>A0ABM1DWQ0_PRICU</name>